<dbReference type="Pfam" id="PF13685">
    <property type="entry name" value="Fe-ADH_2"/>
    <property type="match status" value="1"/>
</dbReference>
<keyword evidence="6" id="KW-0520">NAD</keyword>
<evidence type="ECO:0000256" key="4">
    <source>
        <dbReference type="ARBA" id="ARBA00022857"/>
    </source>
</evidence>
<protein>
    <recommendedName>
        <fullName evidence="12">Sn-glycerol-1-phosphate dehydrogenase</fullName>
    </recommendedName>
</protein>
<dbReference type="SUPFAM" id="SSF56796">
    <property type="entry name" value="Dehydroquinate synthase-like"/>
    <property type="match status" value="1"/>
</dbReference>
<evidence type="ECO:0000256" key="8">
    <source>
        <dbReference type="ARBA" id="ARBA00023209"/>
    </source>
</evidence>
<dbReference type="InterPro" id="IPR016205">
    <property type="entry name" value="Glycerol_DH"/>
</dbReference>
<dbReference type="GO" id="GO:0046872">
    <property type="term" value="F:metal ion binding"/>
    <property type="evidence" value="ECO:0007669"/>
    <property type="project" value="UniProtKB-KW"/>
</dbReference>
<keyword evidence="4" id="KW-0521">NADP</keyword>
<keyword evidence="3" id="KW-0479">Metal-binding</keyword>
<evidence type="ECO:0008006" key="12">
    <source>
        <dbReference type="Google" id="ProtNLM"/>
    </source>
</evidence>
<sequence>MNMIEEKDLFNINIEDLPGLSFNCSCGKKHSVDIEKLVVRTNILDELVKALEPFKKGKLFVVSDSNTYRVLGNRVVNRLQEKGFNYKSFMFEVGENDLIPDMNLVGRLLIELDNDVSIILAVGSGVLNDLSRIVAFRTKIPFAITGTAPSMDGYASVGSPLVVGNKKITFQAKYPYAIFADTSVMKDAPMEMIKAGYGDILGKLTAKADWQLARIMAKEYYCETTAKLVQNAVDKCINSTDGLTCRDEAAIGSLIEALILTGISMGLVGISRPASGTEHQLAHYWEIKAIERGMKHPLHGNAVGTATLITAILYEMIADKLPQGIEYPSSSYVRRLLEKVGAKTNPRELGIDREMFMDGMLNAMYMRDKYTILRFCDEQGKLKKFAATLADRFYGHDGL</sequence>
<comment type="caution">
    <text evidence="10">The sequence shown here is derived from an EMBL/GenBank/DDBJ whole genome shotgun (WGS) entry which is preliminary data.</text>
</comment>
<dbReference type="PANTHER" id="PTHR43616:SF5">
    <property type="entry name" value="GLYCEROL DEHYDROGENASE 1"/>
    <property type="match status" value="1"/>
</dbReference>
<evidence type="ECO:0000256" key="5">
    <source>
        <dbReference type="ARBA" id="ARBA00023002"/>
    </source>
</evidence>
<dbReference type="Proteomes" id="UP000236151">
    <property type="component" value="Unassembled WGS sequence"/>
</dbReference>
<proteinExistence type="predicted"/>
<keyword evidence="11" id="KW-1185">Reference proteome</keyword>
<evidence type="ECO:0000256" key="2">
    <source>
        <dbReference type="ARBA" id="ARBA00022516"/>
    </source>
</evidence>
<dbReference type="CDD" id="cd08175">
    <property type="entry name" value="G1PDH"/>
    <property type="match status" value="1"/>
</dbReference>
<evidence type="ECO:0000313" key="10">
    <source>
        <dbReference type="EMBL" id="PNT99519.1"/>
    </source>
</evidence>
<keyword evidence="5" id="KW-0560">Oxidoreductase</keyword>
<dbReference type="OrthoDB" id="9763580at2"/>
<keyword evidence="8" id="KW-0594">Phospholipid biosynthesis</keyword>
<dbReference type="KEGG" id="cthd:CDO33_14945"/>
<keyword evidence="7" id="KW-0443">Lipid metabolism</keyword>
<organism evidence="10 11">
    <name type="scientific">Clostridium thermosuccinogenes</name>
    <dbReference type="NCBI Taxonomy" id="84032"/>
    <lineage>
        <taxon>Bacteria</taxon>
        <taxon>Bacillati</taxon>
        <taxon>Bacillota</taxon>
        <taxon>Clostridia</taxon>
        <taxon>Eubacteriales</taxon>
        <taxon>Clostridiaceae</taxon>
        <taxon>Clostridium</taxon>
    </lineage>
</organism>
<dbReference type="Gene3D" id="1.20.1090.10">
    <property type="entry name" value="Dehydroquinate synthase-like - alpha domain"/>
    <property type="match status" value="1"/>
</dbReference>
<keyword evidence="9" id="KW-1208">Phospholipid metabolism</keyword>
<keyword evidence="2" id="KW-0444">Lipid biosynthesis</keyword>
<gene>
    <name evidence="10" type="ORF">CDQ84_08645</name>
</gene>
<name>A0A2K2FFE5_9CLOT</name>
<dbReference type="GO" id="GO:0008654">
    <property type="term" value="P:phospholipid biosynthetic process"/>
    <property type="evidence" value="ECO:0007669"/>
    <property type="project" value="UniProtKB-KW"/>
</dbReference>
<dbReference type="AlphaFoldDB" id="A0A2K2FFE5"/>
<evidence type="ECO:0000256" key="6">
    <source>
        <dbReference type="ARBA" id="ARBA00023027"/>
    </source>
</evidence>
<accession>A0A2K2FFE5</accession>
<evidence type="ECO:0000256" key="1">
    <source>
        <dbReference type="ARBA" id="ARBA00022490"/>
    </source>
</evidence>
<evidence type="ECO:0000256" key="9">
    <source>
        <dbReference type="ARBA" id="ARBA00023264"/>
    </source>
</evidence>
<dbReference type="PANTHER" id="PTHR43616">
    <property type="entry name" value="GLYCEROL DEHYDROGENASE"/>
    <property type="match status" value="1"/>
</dbReference>
<dbReference type="GO" id="GO:0016614">
    <property type="term" value="F:oxidoreductase activity, acting on CH-OH group of donors"/>
    <property type="evidence" value="ECO:0007669"/>
    <property type="project" value="InterPro"/>
</dbReference>
<reference evidence="10 11" key="1">
    <citation type="submission" date="2017-06" db="EMBL/GenBank/DDBJ databases">
        <title>Investigating the central metabolism of Clostridium thermosuccinogenes.</title>
        <authorList>
            <person name="Koendjbiharie J.G."/>
            <person name="van Kranenburg R."/>
        </authorList>
    </citation>
    <scope>NUCLEOTIDE SEQUENCE [LARGE SCALE GENOMIC DNA]</scope>
    <source>
        <strain evidence="10 11">DSM 5806</strain>
    </source>
</reference>
<evidence type="ECO:0000256" key="3">
    <source>
        <dbReference type="ARBA" id="ARBA00022723"/>
    </source>
</evidence>
<evidence type="ECO:0000313" key="11">
    <source>
        <dbReference type="Proteomes" id="UP000236151"/>
    </source>
</evidence>
<dbReference type="InterPro" id="IPR032837">
    <property type="entry name" value="G1PDH"/>
</dbReference>
<keyword evidence="1" id="KW-0963">Cytoplasm</keyword>
<evidence type="ECO:0000256" key="7">
    <source>
        <dbReference type="ARBA" id="ARBA00023098"/>
    </source>
</evidence>
<dbReference type="Gene3D" id="3.40.50.1970">
    <property type="match status" value="1"/>
</dbReference>
<dbReference type="EMBL" id="NIOJ01000018">
    <property type="protein sequence ID" value="PNT99519.1"/>
    <property type="molecule type" value="Genomic_DNA"/>
</dbReference>